<comment type="caution">
    <text evidence="3">The sequence shown here is derived from an EMBL/GenBank/DDBJ whole genome shotgun (WGS) entry which is preliminary data.</text>
</comment>
<dbReference type="InterPro" id="IPR000073">
    <property type="entry name" value="AB_hydrolase_1"/>
</dbReference>
<organism evidence="3 4">
    <name type="scientific">Comamonas terrigena</name>
    <dbReference type="NCBI Taxonomy" id="32013"/>
    <lineage>
        <taxon>Bacteria</taxon>
        <taxon>Pseudomonadati</taxon>
        <taxon>Pseudomonadota</taxon>
        <taxon>Betaproteobacteria</taxon>
        <taxon>Burkholderiales</taxon>
        <taxon>Comamonadaceae</taxon>
        <taxon>Comamonas</taxon>
    </lineage>
</organism>
<dbReference type="InterPro" id="IPR050471">
    <property type="entry name" value="AB_hydrolase"/>
</dbReference>
<keyword evidence="4" id="KW-1185">Reference proteome</keyword>
<evidence type="ECO:0000313" key="3">
    <source>
        <dbReference type="EMBL" id="PEH89404.1"/>
    </source>
</evidence>
<dbReference type="FunFam" id="3.40.50.1820:FF:000205">
    <property type="entry name" value="Non-haem bromoperoxidase BPO-A2"/>
    <property type="match status" value="1"/>
</dbReference>
<dbReference type="SUPFAM" id="SSF53474">
    <property type="entry name" value="alpha/beta-Hydrolases"/>
    <property type="match status" value="1"/>
</dbReference>
<comment type="similarity">
    <text evidence="1">Belongs to the AB hydrolase superfamily. Bacterial non-heme haloperoxidase / perhydrolase family.</text>
</comment>
<dbReference type="GO" id="GO:0016787">
    <property type="term" value="F:hydrolase activity"/>
    <property type="evidence" value="ECO:0007669"/>
    <property type="project" value="UniProtKB-KW"/>
</dbReference>
<name>A0A2A7UVZ9_COMTR</name>
<dbReference type="AlphaFoldDB" id="A0A2A7UVZ9"/>
<dbReference type="InterPro" id="IPR029058">
    <property type="entry name" value="AB_hydrolase_fold"/>
</dbReference>
<dbReference type="GeneID" id="80801544"/>
<dbReference type="RefSeq" id="WP_066534227.1">
    <property type="nucleotide sequence ID" value="NZ_DAMCYT010000001.1"/>
</dbReference>
<keyword evidence="3" id="KW-0378">Hydrolase</keyword>
<dbReference type="PRINTS" id="PR00111">
    <property type="entry name" value="ABHYDROLASE"/>
</dbReference>
<dbReference type="EMBL" id="PDEA01000001">
    <property type="protein sequence ID" value="PEH89404.1"/>
    <property type="molecule type" value="Genomic_DNA"/>
</dbReference>
<evidence type="ECO:0000259" key="2">
    <source>
        <dbReference type="Pfam" id="PF00561"/>
    </source>
</evidence>
<proteinExistence type="inferred from homology"/>
<dbReference type="OrthoDB" id="9779853at2"/>
<accession>A0A2A7UVZ9</accession>
<feature type="domain" description="AB hydrolase-1" evidence="2">
    <location>
        <begin position="25"/>
        <end position="260"/>
    </location>
</feature>
<dbReference type="InterPro" id="IPR000639">
    <property type="entry name" value="Epox_hydrolase-like"/>
</dbReference>
<sequence>MPYLPLTASNQPGLHLYYQDVGDGPPVVLIHGWPLSSRSWEAQVMPLVEAGYRVISYDRRGFGASGQPWEGYDYDTLAQDLHTLITALELKGATLVGFSMGGGEVARYVATYGTAQVAKAVFAAAVPPCLFKKADNPDGLRTDKDIADRERTVRADRLAFLDEFTQKFFTPKGGELLVSEAQRQYAKLIAAMASPKATHDCIGAFSRTDFRDDLAQFRIPTLVLHGDSDQIVPLEASGARTHQAIPGSKLHVIQGGPHGCNLSHAKEFNQVLLDFLKS</sequence>
<dbReference type="Pfam" id="PF00561">
    <property type="entry name" value="Abhydrolase_1"/>
    <property type="match status" value="1"/>
</dbReference>
<dbReference type="Proteomes" id="UP000220246">
    <property type="component" value="Unassembled WGS sequence"/>
</dbReference>
<protein>
    <submittedName>
        <fullName evidence="3">Alpha/beta hydrolase</fullName>
    </submittedName>
</protein>
<dbReference type="PRINTS" id="PR00412">
    <property type="entry name" value="EPOXHYDRLASE"/>
</dbReference>
<evidence type="ECO:0000313" key="4">
    <source>
        <dbReference type="Proteomes" id="UP000220246"/>
    </source>
</evidence>
<dbReference type="PANTHER" id="PTHR43433">
    <property type="entry name" value="HYDROLASE, ALPHA/BETA FOLD FAMILY PROTEIN"/>
    <property type="match status" value="1"/>
</dbReference>
<reference evidence="4" key="1">
    <citation type="submission" date="2017-09" db="EMBL/GenBank/DDBJ databases">
        <title>FDA dAtabase for Regulatory Grade micrObial Sequences (FDA-ARGOS): Supporting development and validation of Infectious Disease Dx tests.</title>
        <authorList>
            <person name="Minogue T."/>
            <person name="Wolcott M."/>
            <person name="Wasieloski L."/>
            <person name="Aguilar W."/>
            <person name="Moore D."/>
            <person name="Tallon L."/>
            <person name="Sadzewicz L."/>
            <person name="Ott S."/>
            <person name="Zhao X."/>
            <person name="Nagaraj S."/>
            <person name="Vavikolanu K."/>
            <person name="Aluvathingal J."/>
            <person name="Nadendla S."/>
            <person name="Sichtig H."/>
        </authorList>
    </citation>
    <scope>NUCLEOTIDE SEQUENCE [LARGE SCALE GENOMIC DNA]</scope>
    <source>
        <strain evidence="4">FDAARGOS_394</strain>
    </source>
</reference>
<gene>
    <name evidence="3" type="ORF">CRM82_13050</name>
</gene>
<evidence type="ECO:0000256" key="1">
    <source>
        <dbReference type="ARBA" id="ARBA00038128"/>
    </source>
</evidence>
<dbReference type="PANTHER" id="PTHR43433:SF4">
    <property type="entry name" value="NON-HEME CHLOROPEROXIDASE-RELATED"/>
    <property type="match status" value="1"/>
</dbReference>
<dbReference type="STRING" id="1219032.GCA_001515545_01081"/>
<dbReference type="Gene3D" id="3.40.50.1820">
    <property type="entry name" value="alpha/beta hydrolase"/>
    <property type="match status" value="1"/>
</dbReference>